<keyword evidence="7" id="KW-0498">Mitosis</keyword>
<dbReference type="EC" id="2.7.11.22" evidence="2"/>
<sequence>MAFGLTDRRNVLSEFSNSEKIGEGTYGIVYKATWGAKNMDIALKKIFLDKSEDGIPSTCLREVSILKELKHPNIVTLFDCVINENKLFMVFEYLDNDLKMVLDKLEDQKMPLPYIKACALQLLNGLAYCHVRRIIHRDLKPQNILVADNGTMKLADFGLARSFTIPQKNYTHEVVTLWYRPPEIILGEEYYSCGVDVWSLGCILAECFRGVPLFQGNSEIDQLFKIFKLLGTPNNSIWPGVENLKDYQKEFPKWKPKKISEEYPDIRDDFEDILTKMLSYKPQSRLLASSALNHSFFRDLNTHLPPISSLFKKKSS</sequence>
<keyword evidence="8" id="KW-0418">Kinase</keyword>
<dbReference type="GO" id="GO:0010389">
    <property type="term" value="P:regulation of G2/M transition of mitotic cell cycle"/>
    <property type="evidence" value="ECO:0007669"/>
    <property type="project" value="TreeGrafter"/>
</dbReference>
<feature type="domain" description="Protein kinase" evidence="15">
    <location>
        <begin position="15"/>
        <end position="297"/>
    </location>
</feature>
<dbReference type="FunFam" id="1.10.510.10:FF:000706">
    <property type="entry name" value="Cyclin-dependent kinase 1"/>
    <property type="match status" value="1"/>
</dbReference>
<dbReference type="GO" id="GO:0007165">
    <property type="term" value="P:signal transduction"/>
    <property type="evidence" value="ECO:0007669"/>
    <property type="project" value="TreeGrafter"/>
</dbReference>
<dbReference type="GO" id="GO:0000307">
    <property type="term" value="C:cyclin-dependent protein kinase holoenzyme complex"/>
    <property type="evidence" value="ECO:0007669"/>
    <property type="project" value="TreeGrafter"/>
</dbReference>
<dbReference type="FunFam" id="3.30.200.20:FF:000375">
    <property type="entry name" value="Cell division related protein kinase 2"/>
    <property type="match status" value="1"/>
</dbReference>
<evidence type="ECO:0000256" key="1">
    <source>
        <dbReference type="ARBA" id="ARBA00006485"/>
    </source>
</evidence>
<dbReference type="PANTHER" id="PTHR24056:SF254">
    <property type="entry name" value="CYCLIN-DEPENDENT KINASE 2"/>
    <property type="match status" value="1"/>
</dbReference>
<dbReference type="GO" id="GO:0010468">
    <property type="term" value="P:regulation of gene expression"/>
    <property type="evidence" value="ECO:0007669"/>
    <property type="project" value="TreeGrafter"/>
</dbReference>
<comment type="catalytic activity">
    <reaction evidence="12">
        <text>L-seryl-[protein] + ATP = O-phospho-L-seryl-[protein] + ADP + H(+)</text>
        <dbReference type="Rhea" id="RHEA:17989"/>
        <dbReference type="Rhea" id="RHEA-COMP:9863"/>
        <dbReference type="Rhea" id="RHEA-COMP:11604"/>
        <dbReference type="ChEBI" id="CHEBI:15378"/>
        <dbReference type="ChEBI" id="CHEBI:29999"/>
        <dbReference type="ChEBI" id="CHEBI:30616"/>
        <dbReference type="ChEBI" id="CHEBI:83421"/>
        <dbReference type="ChEBI" id="CHEBI:456216"/>
        <dbReference type="EC" id="2.7.11.22"/>
    </reaction>
</comment>
<evidence type="ECO:0000256" key="14">
    <source>
        <dbReference type="RuleBase" id="RU000304"/>
    </source>
</evidence>
<feature type="binding site" evidence="13">
    <location>
        <position position="44"/>
    </location>
    <ligand>
        <name>ATP</name>
        <dbReference type="ChEBI" id="CHEBI:30616"/>
    </ligand>
</feature>
<dbReference type="GO" id="GO:0005737">
    <property type="term" value="C:cytoplasm"/>
    <property type="evidence" value="ECO:0007669"/>
    <property type="project" value="TreeGrafter"/>
</dbReference>
<evidence type="ECO:0000313" key="17">
    <source>
        <dbReference type="WBParaSite" id="SPAL_0000149200.1"/>
    </source>
</evidence>
<dbReference type="InterPro" id="IPR000719">
    <property type="entry name" value="Prot_kinase_dom"/>
</dbReference>
<dbReference type="Proteomes" id="UP000046392">
    <property type="component" value="Unplaced"/>
</dbReference>
<proteinExistence type="inferred from homology"/>
<dbReference type="SUPFAM" id="SSF56112">
    <property type="entry name" value="Protein kinase-like (PK-like)"/>
    <property type="match status" value="1"/>
</dbReference>
<dbReference type="InterPro" id="IPR008271">
    <property type="entry name" value="Ser/Thr_kinase_AS"/>
</dbReference>
<dbReference type="GO" id="GO:0030332">
    <property type="term" value="F:cyclin binding"/>
    <property type="evidence" value="ECO:0007669"/>
    <property type="project" value="TreeGrafter"/>
</dbReference>
<keyword evidence="4" id="KW-0132">Cell division</keyword>
<evidence type="ECO:0000256" key="6">
    <source>
        <dbReference type="ARBA" id="ARBA00022741"/>
    </source>
</evidence>
<evidence type="ECO:0000256" key="4">
    <source>
        <dbReference type="ARBA" id="ARBA00022618"/>
    </source>
</evidence>
<evidence type="ECO:0000256" key="12">
    <source>
        <dbReference type="ARBA" id="ARBA00048367"/>
    </source>
</evidence>
<dbReference type="GO" id="GO:0005634">
    <property type="term" value="C:nucleus"/>
    <property type="evidence" value="ECO:0007669"/>
    <property type="project" value="TreeGrafter"/>
</dbReference>
<dbReference type="GO" id="GO:0004693">
    <property type="term" value="F:cyclin-dependent protein serine/threonine kinase activity"/>
    <property type="evidence" value="ECO:0007669"/>
    <property type="project" value="UniProtKB-EC"/>
</dbReference>
<dbReference type="SMART" id="SM00220">
    <property type="entry name" value="S_TKc"/>
    <property type="match status" value="1"/>
</dbReference>
<evidence type="ECO:0000256" key="13">
    <source>
        <dbReference type="PROSITE-ProRule" id="PRU10141"/>
    </source>
</evidence>
<keyword evidence="3 14" id="KW-0723">Serine/threonine-protein kinase</keyword>
<dbReference type="PROSITE" id="PS50011">
    <property type="entry name" value="PROTEIN_KINASE_DOM"/>
    <property type="match status" value="1"/>
</dbReference>
<dbReference type="GO" id="GO:0000082">
    <property type="term" value="P:G1/S transition of mitotic cell cycle"/>
    <property type="evidence" value="ECO:0007669"/>
    <property type="project" value="TreeGrafter"/>
</dbReference>
<dbReference type="InterPro" id="IPR011009">
    <property type="entry name" value="Kinase-like_dom_sf"/>
</dbReference>
<keyword evidence="16" id="KW-1185">Reference proteome</keyword>
<keyword evidence="6 13" id="KW-0547">Nucleotide-binding</keyword>
<evidence type="ECO:0000259" key="15">
    <source>
        <dbReference type="PROSITE" id="PS50011"/>
    </source>
</evidence>
<evidence type="ECO:0000256" key="10">
    <source>
        <dbReference type="ARBA" id="ARBA00023306"/>
    </source>
</evidence>
<dbReference type="CDD" id="cd07829">
    <property type="entry name" value="STKc_CDK_like"/>
    <property type="match status" value="1"/>
</dbReference>
<evidence type="ECO:0000313" key="16">
    <source>
        <dbReference type="Proteomes" id="UP000046392"/>
    </source>
</evidence>
<evidence type="ECO:0000256" key="11">
    <source>
        <dbReference type="ARBA" id="ARBA00047811"/>
    </source>
</evidence>
<evidence type="ECO:0000256" key="5">
    <source>
        <dbReference type="ARBA" id="ARBA00022679"/>
    </source>
</evidence>
<accession>A0A0N5B601</accession>
<dbReference type="GO" id="GO:0005524">
    <property type="term" value="F:ATP binding"/>
    <property type="evidence" value="ECO:0007669"/>
    <property type="project" value="UniProtKB-UniRule"/>
</dbReference>
<organism evidence="16 17">
    <name type="scientific">Strongyloides papillosus</name>
    <name type="common">Intestinal threadworm</name>
    <dbReference type="NCBI Taxonomy" id="174720"/>
    <lineage>
        <taxon>Eukaryota</taxon>
        <taxon>Metazoa</taxon>
        <taxon>Ecdysozoa</taxon>
        <taxon>Nematoda</taxon>
        <taxon>Chromadorea</taxon>
        <taxon>Rhabditida</taxon>
        <taxon>Tylenchina</taxon>
        <taxon>Panagrolaimomorpha</taxon>
        <taxon>Strongyloidoidea</taxon>
        <taxon>Strongyloididae</taxon>
        <taxon>Strongyloides</taxon>
    </lineage>
</organism>
<dbReference type="InterPro" id="IPR050108">
    <property type="entry name" value="CDK"/>
</dbReference>
<protein>
    <recommendedName>
        <fullName evidence="2">cyclin-dependent kinase</fullName>
        <ecNumber evidence="2">2.7.11.22</ecNumber>
    </recommendedName>
</protein>
<dbReference type="PROSITE" id="PS00108">
    <property type="entry name" value="PROTEIN_KINASE_ST"/>
    <property type="match status" value="1"/>
</dbReference>
<dbReference type="WBParaSite" id="SPAL_0000940500.1">
    <property type="protein sequence ID" value="SPAL_0000940500.1"/>
    <property type="gene ID" value="SPAL_0000940500"/>
</dbReference>
<dbReference type="AlphaFoldDB" id="A0A0N5B601"/>
<evidence type="ECO:0000256" key="7">
    <source>
        <dbReference type="ARBA" id="ARBA00022776"/>
    </source>
</evidence>
<dbReference type="GO" id="GO:0051446">
    <property type="term" value="P:positive regulation of meiotic cell cycle"/>
    <property type="evidence" value="ECO:0007669"/>
    <property type="project" value="UniProtKB-ARBA"/>
</dbReference>
<dbReference type="PROSITE" id="PS00107">
    <property type="entry name" value="PROTEIN_KINASE_ATP"/>
    <property type="match status" value="1"/>
</dbReference>
<evidence type="ECO:0000256" key="2">
    <source>
        <dbReference type="ARBA" id="ARBA00012425"/>
    </source>
</evidence>
<dbReference type="PANTHER" id="PTHR24056">
    <property type="entry name" value="CELL DIVISION PROTEIN KINASE"/>
    <property type="match status" value="1"/>
</dbReference>
<evidence type="ECO:0000256" key="9">
    <source>
        <dbReference type="ARBA" id="ARBA00022840"/>
    </source>
</evidence>
<comment type="catalytic activity">
    <reaction evidence="11">
        <text>L-threonyl-[protein] + ATP = O-phospho-L-threonyl-[protein] + ADP + H(+)</text>
        <dbReference type="Rhea" id="RHEA:46608"/>
        <dbReference type="Rhea" id="RHEA-COMP:11060"/>
        <dbReference type="Rhea" id="RHEA-COMP:11605"/>
        <dbReference type="ChEBI" id="CHEBI:15378"/>
        <dbReference type="ChEBI" id="CHEBI:30013"/>
        <dbReference type="ChEBI" id="CHEBI:30616"/>
        <dbReference type="ChEBI" id="CHEBI:61977"/>
        <dbReference type="ChEBI" id="CHEBI:456216"/>
        <dbReference type="EC" id="2.7.11.22"/>
    </reaction>
</comment>
<dbReference type="GO" id="GO:0090068">
    <property type="term" value="P:positive regulation of cell cycle process"/>
    <property type="evidence" value="ECO:0007669"/>
    <property type="project" value="UniProtKB-ARBA"/>
</dbReference>
<dbReference type="Pfam" id="PF00069">
    <property type="entry name" value="Pkinase"/>
    <property type="match status" value="1"/>
</dbReference>
<reference evidence="17 18" key="1">
    <citation type="submission" date="2017-02" db="UniProtKB">
        <authorList>
            <consortium name="WormBaseParasite"/>
        </authorList>
    </citation>
    <scope>IDENTIFICATION</scope>
</reference>
<evidence type="ECO:0000313" key="18">
    <source>
        <dbReference type="WBParaSite" id="SPAL_0000940500.1"/>
    </source>
</evidence>
<evidence type="ECO:0000256" key="3">
    <source>
        <dbReference type="ARBA" id="ARBA00022527"/>
    </source>
</evidence>
<dbReference type="InterPro" id="IPR017441">
    <property type="entry name" value="Protein_kinase_ATP_BS"/>
</dbReference>
<dbReference type="GO" id="GO:0051301">
    <property type="term" value="P:cell division"/>
    <property type="evidence" value="ECO:0007669"/>
    <property type="project" value="UniProtKB-KW"/>
</dbReference>
<keyword evidence="5" id="KW-0808">Transferase</keyword>
<name>A0A0N5B601_STREA</name>
<comment type="similarity">
    <text evidence="1">Belongs to the protein kinase superfamily. CMGC Ser/Thr protein kinase family. CDC2/CDKX subfamily.</text>
</comment>
<keyword evidence="10" id="KW-0131">Cell cycle</keyword>
<dbReference type="Gene3D" id="1.10.510.10">
    <property type="entry name" value="Transferase(Phosphotransferase) domain 1"/>
    <property type="match status" value="1"/>
</dbReference>
<dbReference type="Gene3D" id="3.30.200.20">
    <property type="entry name" value="Phosphorylase Kinase, domain 1"/>
    <property type="match status" value="1"/>
</dbReference>
<dbReference type="STRING" id="174720.A0A0N5B601"/>
<dbReference type="WBParaSite" id="SPAL_0000149200.1">
    <property type="protein sequence ID" value="SPAL_0000149200.1"/>
    <property type="gene ID" value="SPAL_0000149200"/>
</dbReference>
<keyword evidence="9 13" id="KW-0067">ATP-binding</keyword>
<evidence type="ECO:0000256" key="8">
    <source>
        <dbReference type="ARBA" id="ARBA00022777"/>
    </source>
</evidence>